<sequence>MIPVGEVAGRGLRIRTLDVLKSALLGKWPWRYAQEHSLQRNVIKGKFQELDGGWCMVEVREAFRVALGKDIRKGKRSPIRMEGLGLGYKEEDMVTVQLLTSKTGFREFEQQRELRERGLQTNTGQNRRDGSSGGKALSSEETVNEHMDKVNARVRFKPESTELPSLEEEGGLNEEYSDSAIGFDGSSNTSESLCAEKHDTSSTHEIDSLKSTISGDLNGLSHTQSPRTEKGDPSDQRFLAQGSNDWVHGWSSDYSVDNDLAIAYEENNRLRGSLEVAESSIIELKLEVSSLQSHADEIGVETQKFAKQLAAEIASGEVLAEEVSVLKLECSKLKEDLEHLRNSKSIPEFASREIIRTDQDHGFEDSQLRWLKGLLNMEDKIRELQTKACLGFHERECRFLQPDLEALLHVLQDLKQGTGQAISMFDALPSETANIKEMRESQQFVSGTGFDAELYQPEDLLHCLGVSGLVSLVPDSLDATNAIKDKFFELLRELDESKAERESLARKMDQMECYYEALVQELEENQKQMLGELQNLRTEHSTCMYTISSTKAQMETMSQDMNEQILRFAEDRRDLNSLNQELERRAITSEAALKRARLNYSIAVDQLQKDLELLSFQVLSMFETNEKLVKEAFSEASQPSSRECPETVQNQNLDSENLDIAKLLQCHNKNAGVKKPSLGGEVLLEDLKRSLHLQEELYQKVEEELCEMHLVNIDLDVFSKTLRETLLEASAEIALMKEKIDELSQQLELSTESKELLLLRLQTAMDDVRMLNEYRESCIAKCHDLALQNQILEANLESVSSENFRLSQKIAEWDAVVMKCRNYESKYEACAAEKMELANLLKEEALENGGLQNEISSLQEELKTSKTELDELASVKESLQQIVNFLQDKLGSLLACYDAQLSGLPLQSKSTFQDFKFRDFMGVVLQLEELQQNTHGKILQLMKEKKDLEDERDIGRFSLSTVKSETLVMRQKFEHDIQEMVSKVDASNALVQRLQSELEVIANRLKVSFEAEEKYAQKSGELLSDFACLEVELQELSSKNRDLAQEILGLETVTEELGKSKSTIADITLHNQVLMTSLQVKTDESVKLASEISSLKESLRCLQEELCVERGLRDKLEGTVGDLTFQLDEKHRHLINFDQQKAELDHFKQQLSDLELEKSSVCQRLLHSEECLKKVHESSFTDLEAQLSEMHELLIATDVKFICTSSQYEGCIEELTQRLQSSDKHLEELHKKHLDVETILNSHLAHEAHYIEENTGLLSTLNSLKSELEVSVAENSVLLDSNCAMMSELEDYKNKAAILEVSLLNDRNQHAFDLEQLKHVIVSSEEEIDKLLLTKEELEIKVIVLKEKLDECRARITMLEGSSDELTLLRIKYNEITHRLSEQILKTEEFKNLSIHLRELKDKADAECLQIREKKEPEGPPVAMQDSLRVAFIKEQCETKLQELRHQLSISKKHGEEMLWKLQDAIDEIENRKKSEACHIKRNEELSLKILELEADLNAAFSEKREKINGYDRIKAEMECSLISLECCKEEKQNLENSLQECNDERYKIAVELASVKELLKTYPMNMQLEGNHGSHKVESRSSQPVLGNAYQENPLVDIISQNGTTGNLYPKYSDQDSSFNHEKVEDTYSTLIDEGEHSSGHMSMQLQPSQGREDSPFWGKLLEKTSLDKRRLGEGGPCLKVELVLLWIWTDMWSGDSTLNVFLPSLYIIATSKDVLVADVWEQSGEESHWNPHFPQDSFMIGARKVYISNGLTSDKFICVTTKQPAESTHIHGIPRDGVVDQENLPQDDTKHLALVNDHFRAQSLKSSMEHLHKELERMKNDNSLLPQDGHQLDTNFEGSGNALERVLALEIELAEALQAKKRSSIQFQSSFLKQHSDEAAVFQSFRDINELIKRHVGTKGKPLPEITLQSHIDSSPFMSSADSQKSPGLA</sequence>
<dbReference type="EMBL" id="QGNW01001097">
    <property type="protein sequence ID" value="RVW56076.1"/>
    <property type="molecule type" value="Genomic_DNA"/>
</dbReference>
<reference evidence="3 4" key="1">
    <citation type="journal article" date="2018" name="PLoS Genet.">
        <title>Population sequencing reveals clonal diversity and ancestral inbreeding in the grapevine cultivar Chardonnay.</title>
        <authorList>
            <person name="Roach M.J."/>
            <person name="Johnson D.L."/>
            <person name="Bohlmann J."/>
            <person name="van Vuuren H.J."/>
            <person name="Jones S.J."/>
            <person name="Pretorius I.S."/>
            <person name="Schmidt S.A."/>
            <person name="Borneman A.R."/>
        </authorList>
    </citation>
    <scope>NUCLEOTIDE SEQUENCE [LARGE SCALE GENOMIC DNA]</scope>
    <source>
        <strain evidence="4">cv. Chardonnay</strain>
        <tissue evidence="3">Leaf</tissue>
    </source>
</reference>
<feature type="compositionally biased region" description="Basic and acidic residues" evidence="2">
    <location>
        <begin position="194"/>
        <end position="208"/>
    </location>
</feature>
<feature type="coiled-coil region" evidence="1">
    <location>
        <begin position="1314"/>
        <end position="1355"/>
    </location>
</feature>
<feature type="coiled-coil region" evidence="1">
    <location>
        <begin position="1483"/>
        <end position="1545"/>
    </location>
</feature>
<evidence type="ECO:0000256" key="1">
    <source>
        <dbReference type="SAM" id="Coils"/>
    </source>
</evidence>
<dbReference type="PANTHER" id="PTHR34452:SF1">
    <property type="entry name" value="SPORULATION-SPECIFIC PROTEIN"/>
    <property type="match status" value="1"/>
</dbReference>
<keyword evidence="1" id="KW-0175">Coiled coil</keyword>
<comment type="caution">
    <text evidence="3">The sequence shown here is derived from an EMBL/GenBank/DDBJ whole genome shotgun (WGS) entry which is preliminary data.</text>
</comment>
<feature type="region of interest" description="Disordered" evidence="2">
    <location>
        <begin position="115"/>
        <end position="239"/>
    </location>
</feature>
<accession>A0A438F847</accession>
<feature type="compositionally biased region" description="Acidic residues" evidence="2">
    <location>
        <begin position="165"/>
        <end position="177"/>
    </location>
</feature>
<organism evidence="3 4">
    <name type="scientific">Vitis vinifera</name>
    <name type="common">Grape</name>
    <dbReference type="NCBI Taxonomy" id="29760"/>
    <lineage>
        <taxon>Eukaryota</taxon>
        <taxon>Viridiplantae</taxon>
        <taxon>Streptophyta</taxon>
        <taxon>Embryophyta</taxon>
        <taxon>Tracheophyta</taxon>
        <taxon>Spermatophyta</taxon>
        <taxon>Magnoliopsida</taxon>
        <taxon>eudicotyledons</taxon>
        <taxon>Gunneridae</taxon>
        <taxon>Pentapetalae</taxon>
        <taxon>rosids</taxon>
        <taxon>Vitales</taxon>
        <taxon>Vitaceae</taxon>
        <taxon>Viteae</taxon>
        <taxon>Vitis</taxon>
    </lineage>
</organism>
<feature type="compositionally biased region" description="Basic and acidic residues" evidence="2">
    <location>
        <begin position="143"/>
        <end position="160"/>
    </location>
</feature>
<name>A0A438F847_VITVI</name>
<dbReference type="Proteomes" id="UP000288805">
    <property type="component" value="Unassembled WGS sequence"/>
</dbReference>
<feature type="coiled-coil region" evidence="1">
    <location>
        <begin position="684"/>
        <end position="753"/>
    </location>
</feature>
<protein>
    <submittedName>
        <fullName evidence="3">Uncharacterized protein</fullName>
    </submittedName>
</protein>
<feature type="coiled-coil region" evidence="1">
    <location>
        <begin position="841"/>
        <end position="889"/>
    </location>
</feature>
<evidence type="ECO:0000256" key="2">
    <source>
        <dbReference type="SAM" id="MobiDB-lite"/>
    </source>
</evidence>
<feature type="region of interest" description="Disordered" evidence="2">
    <location>
        <begin position="1913"/>
        <end position="1932"/>
    </location>
</feature>
<proteinExistence type="predicted"/>
<evidence type="ECO:0000313" key="4">
    <source>
        <dbReference type="Proteomes" id="UP000288805"/>
    </source>
</evidence>
<feature type="coiled-coil region" evidence="1">
    <location>
        <begin position="487"/>
        <end position="539"/>
    </location>
</feature>
<feature type="coiled-coil region" evidence="1">
    <location>
        <begin position="565"/>
        <end position="599"/>
    </location>
</feature>
<dbReference type="PANTHER" id="PTHR34452">
    <property type="entry name" value="MYOSIN HEAVY CHAIN-RELATED PROTEIN"/>
    <property type="match status" value="1"/>
</dbReference>
<feature type="coiled-coil region" evidence="1">
    <location>
        <begin position="1026"/>
        <end position="1053"/>
    </location>
</feature>
<gene>
    <name evidence="3" type="ORF">CK203_112814</name>
</gene>
<evidence type="ECO:0000313" key="3">
    <source>
        <dbReference type="EMBL" id="RVW56076.1"/>
    </source>
</evidence>
<feature type="compositionally biased region" description="Polar residues" evidence="2">
    <location>
        <begin position="209"/>
        <end position="226"/>
    </location>
</feature>